<dbReference type="Proteomes" id="UP001207626">
    <property type="component" value="Unassembled WGS sequence"/>
</dbReference>
<dbReference type="Pfam" id="PF13673">
    <property type="entry name" value="Acetyltransf_10"/>
    <property type="match status" value="1"/>
</dbReference>
<protein>
    <submittedName>
        <fullName evidence="2">GNAT family N-acetyltransferase</fullName>
    </submittedName>
</protein>
<keyword evidence="3" id="KW-1185">Reference proteome</keyword>
<dbReference type="SUPFAM" id="SSF55729">
    <property type="entry name" value="Acyl-CoA N-acyltransferases (Nat)"/>
    <property type="match status" value="1"/>
</dbReference>
<accession>A0ABT4DW63</accession>
<dbReference type="CDD" id="cd04301">
    <property type="entry name" value="NAT_SF"/>
    <property type="match status" value="1"/>
</dbReference>
<sequence>MMIRRATNEDSNTLSELAYRSKAYWGYSKEFLDKCKDDLTVTVPYMEMNPVYVLEKNNKIIAFYSITLNEKKLEALFIDPEHIGKGLGKLLWLDLLSKAKQLNIEEFTFDSDPNAEAFYVKMGAKRIGETPSTVFPDRRLPLMSVTVV</sequence>
<reference evidence="2 3" key="1">
    <citation type="submission" date="2022-05" db="EMBL/GenBank/DDBJ databases">
        <title>Genome Sequencing of Bee-Associated Microbes.</title>
        <authorList>
            <person name="Dunlap C."/>
        </authorList>
    </citation>
    <scope>NUCLEOTIDE SEQUENCE [LARGE SCALE GENOMIC DNA]</scope>
    <source>
        <strain evidence="2 3">NRRL NRS-1438</strain>
    </source>
</reference>
<dbReference type="PROSITE" id="PS51186">
    <property type="entry name" value="GNAT"/>
    <property type="match status" value="1"/>
</dbReference>
<organism evidence="2 3">
    <name type="scientific">Paenibacillus apiarius</name>
    <dbReference type="NCBI Taxonomy" id="46240"/>
    <lineage>
        <taxon>Bacteria</taxon>
        <taxon>Bacillati</taxon>
        <taxon>Bacillota</taxon>
        <taxon>Bacilli</taxon>
        <taxon>Bacillales</taxon>
        <taxon>Paenibacillaceae</taxon>
        <taxon>Paenibacillus</taxon>
    </lineage>
</organism>
<dbReference type="InterPro" id="IPR016181">
    <property type="entry name" value="Acyl_CoA_acyltransferase"/>
</dbReference>
<comment type="caution">
    <text evidence="2">The sequence shown here is derived from an EMBL/GenBank/DDBJ whole genome shotgun (WGS) entry which is preliminary data.</text>
</comment>
<dbReference type="EMBL" id="JAMDLW010000023">
    <property type="protein sequence ID" value="MCY9521602.1"/>
    <property type="molecule type" value="Genomic_DNA"/>
</dbReference>
<proteinExistence type="predicted"/>
<dbReference type="Gene3D" id="3.40.630.30">
    <property type="match status" value="1"/>
</dbReference>
<gene>
    <name evidence="2" type="ORF">M5X09_18350</name>
</gene>
<evidence type="ECO:0000259" key="1">
    <source>
        <dbReference type="PROSITE" id="PS51186"/>
    </source>
</evidence>
<evidence type="ECO:0000313" key="3">
    <source>
        <dbReference type="Proteomes" id="UP001207626"/>
    </source>
</evidence>
<evidence type="ECO:0000313" key="2">
    <source>
        <dbReference type="EMBL" id="MCY9521602.1"/>
    </source>
</evidence>
<feature type="domain" description="N-acetyltransferase" evidence="1">
    <location>
        <begin position="1"/>
        <end position="148"/>
    </location>
</feature>
<dbReference type="InterPro" id="IPR000182">
    <property type="entry name" value="GNAT_dom"/>
</dbReference>
<name>A0ABT4DW63_9BACL</name>
<dbReference type="RefSeq" id="WP_268601606.1">
    <property type="nucleotide sequence ID" value="NZ_JAMDLV010000006.1"/>
</dbReference>